<keyword evidence="4 8" id="KW-0812">Transmembrane</keyword>
<keyword evidence="5 9" id="KW-0798">TonB box</keyword>
<dbReference type="GO" id="GO:0044718">
    <property type="term" value="P:siderophore transmembrane transport"/>
    <property type="evidence" value="ECO:0007669"/>
    <property type="project" value="TreeGrafter"/>
</dbReference>
<dbReference type="InterPro" id="IPR036942">
    <property type="entry name" value="Beta-barrel_TonB_sf"/>
</dbReference>
<dbReference type="InterPro" id="IPR012910">
    <property type="entry name" value="Plug_dom"/>
</dbReference>
<accession>A0A316G0D8</accession>
<proteinExistence type="inferred from homology"/>
<comment type="caution">
    <text evidence="13">The sequence shown here is derived from an EMBL/GenBank/DDBJ whole genome shotgun (WGS) entry which is preliminary data.</text>
</comment>
<feature type="signal peptide" evidence="10">
    <location>
        <begin position="1"/>
        <end position="22"/>
    </location>
</feature>
<keyword evidence="13" id="KW-0675">Receptor</keyword>
<evidence type="ECO:0000256" key="4">
    <source>
        <dbReference type="ARBA" id="ARBA00022692"/>
    </source>
</evidence>
<keyword evidence="6 8" id="KW-0472">Membrane</keyword>
<evidence type="ECO:0000256" key="3">
    <source>
        <dbReference type="ARBA" id="ARBA00022452"/>
    </source>
</evidence>
<evidence type="ECO:0000256" key="1">
    <source>
        <dbReference type="ARBA" id="ARBA00004571"/>
    </source>
</evidence>
<dbReference type="InterPro" id="IPR000531">
    <property type="entry name" value="Beta-barrel_TonB"/>
</dbReference>
<reference evidence="13 14" key="1">
    <citation type="submission" date="2018-05" db="EMBL/GenBank/DDBJ databases">
        <title>Genomic Encyclopedia of Type Strains, Phase IV (KMG-IV): sequencing the most valuable type-strain genomes for metagenomic binning, comparative biology and taxonomic classification.</title>
        <authorList>
            <person name="Goeker M."/>
        </authorList>
    </citation>
    <scope>NUCLEOTIDE SEQUENCE [LARGE SCALE GENOMIC DNA]</scope>
    <source>
        <strain evidence="13 14">DSM 25350</strain>
    </source>
</reference>
<dbReference type="AlphaFoldDB" id="A0A316G0D8"/>
<evidence type="ECO:0000259" key="11">
    <source>
        <dbReference type="Pfam" id="PF00593"/>
    </source>
</evidence>
<dbReference type="OrthoDB" id="9758929at2"/>
<dbReference type="RefSeq" id="WP_109764347.1">
    <property type="nucleotide sequence ID" value="NZ_QGGU01000010.1"/>
</dbReference>
<dbReference type="GO" id="GO:0015344">
    <property type="term" value="F:siderophore uptake transmembrane transporter activity"/>
    <property type="evidence" value="ECO:0007669"/>
    <property type="project" value="TreeGrafter"/>
</dbReference>
<comment type="subcellular location">
    <subcellularLocation>
        <location evidence="1 8">Cell outer membrane</location>
        <topology evidence="1 8">Multi-pass membrane protein</topology>
    </subcellularLocation>
</comment>
<evidence type="ECO:0000256" key="8">
    <source>
        <dbReference type="PROSITE-ProRule" id="PRU01360"/>
    </source>
</evidence>
<evidence type="ECO:0000256" key="6">
    <source>
        <dbReference type="ARBA" id="ARBA00023136"/>
    </source>
</evidence>
<protein>
    <submittedName>
        <fullName evidence="13">Iron complex outermembrane receptor protein</fullName>
    </submittedName>
</protein>
<gene>
    <name evidence="13" type="ORF">C8D97_11019</name>
</gene>
<evidence type="ECO:0000256" key="7">
    <source>
        <dbReference type="ARBA" id="ARBA00023237"/>
    </source>
</evidence>
<dbReference type="EMBL" id="QGGU01000010">
    <property type="protein sequence ID" value="PWK47807.1"/>
    <property type="molecule type" value="Genomic_DNA"/>
</dbReference>
<evidence type="ECO:0000256" key="10">
    <source>
        <dbReference type="SAM" id="SignalP"/>
    </source>
</evidence>
<keyword evidence="7 8" id="KW-0998">Cell outer membrane</keyword>
<evidence type="ECO:0000256" key="5">
    <source>
        <dbReference type="ARBA" id="ARBA00023077"/>
    </source>
</evidence>
<dbReference type="GO" id="GO:0009279">
    <property type="term" value="C:cell outer membrane"/>
    <property type="evidence" value="ECO:0007669"/>
    <property type="project" value="UniProtKB-SubCell"/>
</dbReference>
<dbReference type="SUPFAM" id="SSF56935">
    <property type="entry name" value="Porins"/>
    <property type="match status" value="1"/>
</dbReference>
<dbReference type="Pfam" id="PF07715">
    <property type="entry name" value="Plug"/>
    <property type="match status" value="1"/>
</dbReference>
<dbReference type="Gene3D" id="2.40.170.20">
    <property type="entry name" value="TonB-dependent receptor, beta-barrel domain"/>
    <property type="match status" value="1"/>
</dbReference>
<dbReference type="Proteomes" id="UP000245790">
    <property type="component" value="Unassembled WGS sequence"/>
</dbReference>
<keyword evidence="2 8" id="KW-0813">Transport</keyword>
<keyword evidence="3 8" id="KW-1134">Transmembrane beta strand</keyword>
<evidence type="ECO:0000313" key="14">
    <source>
        <dbReference type="Proteomes" id="UP000245790"/>
    </source>
</evidence>
<dbReference type="Pfam" id="PF00593">
    <property type="entry name" value="TonB_dep_Rec_b-barrel"/>
    <property type="match status" value="1"/>
</dbReference>
<organism evidence="13 14">
    <name type="scientific">Pleionea mediterranea</name>
    <dbReference type="NCBI Taxonomy" id="523701"/>
    <lineage>
        <taxon>Bacteria</taxon>
        <taxon>Pseudomonadati</taxon>
        <taxon>Pseudomonadota</taxon>
        <taxon>Gammaproteobacteria</taxon>
        <taxon>Oceanospirillales</taxon>
        <taxon>Pleioneaceae</taxon>
        <taxon>Pleionea</taxon>
    </lineage>
</organism>
<evidence type="ECO:0000313" key="13">
    <source>
        <dbReference type="EMBL" id="PWK47807.1"/>
    </source>
</evidence>
<dbReference type="PANTHER" id="PTHR30069:SF27">
    <property type="entry name" value="BLL4766 PROTEIN"/>
    <property type="match status" value="1"/>
</dbReference>
<dbReference type="Gene3D" id="2.170.130.10">
    <property type="entry name" value="TonB-dependent receptor, plug domain"/>
    <property type="match status" value="1"/>
</dbReference>
<keyword evidence="10" id="KW-0732">Signal</keyword>
<sequence>MKAPLSLLALLTAVSTPPGSTAASDQSLDQLLNDDFPVVLSATRLKQPKSETPAAVTVIDQQTIEQLGARSIAEVLRLVPGLYVGYERGHSPEMGYHALASENSRHLQVLVDGRSIYQPALARILWEDLPLSIEKISRIEVIRGPNTAMYGANSYLAVINIITFHPEDQLGGQASITEGNHGISDASIKYASQLGDFAYDVTLSRHQDDGFETSSTGGERYDAHDGVFIASDLIWHHSDNDYLRIQLGASDNERQLDDIDPGELTDFHPQTTKNSFIHLTYNNHIDSQNELKLQASSSHTKLSENWVTCMPALFLSTELYDLFSLSPEYTDGVFLPNLPAPPPDSNDADINAQAMLAYQRLFQNGADTVCGTANQNMTERRIDTEAQWIARVSPNTRIVTGLNYRHDEAESESYFNGLSEKDIWRLFSNIELKPAEKWRVNLGAMYENDSMIGNTLTPRLAVNWLFNSTQSFRFIFSRANRSPDLFEQDSQRSYTLRDIQNLSGQPVSINGAGFNALYYQHSDSPGELNYEDIRTWEAGWYYHSFDQSIELDIRLFHETLYNLLEGKTMVQQFDLENSGQVSMKGVEAQFSWHIAPNTRLSLGNSYVDRYNSSNPFYNRSGAKSSWSINGFHQFDNQIKWSNSFYYYDDYFAVDFKRFDSSVAYTFDFNAVLLTTRLTYQHRFDDNHLLDLRSVYTNPDKIYATVSLNW</sequence>
<dbReference type="PROSITE" id="PS52016">
    <property type="entry name" value="TONB_DEPENDENT_REC_3"/>
    <property type="match status" value="1"/>
</dbReference>
<evidence type="ECO:0000256" key="9">
    <source>
        <dbReference type="RuleBase" id="RU003357"/>
    </source>
</evidence>
<dbReference type="InterPro" id="IPR039426">
    <property type="entry name" value="TonB-dep_rcpt-like"/>
</dbReference>
<comment type="similarity">
    <text evidence="8 9">Belongs to the TonB-dependent receptor family.</text>
</comment>
<dbReference type="InterPro" id="IPR037066">
    <property type="entry name" value="Plug_dom_sf"/>
</dbReference>
<dbReference type="PANTHER" id="PTHR30069">
    <property type="entry name" value="TONB-DEPENDENT OUTER MEMBRANE RECEPTOR"/>
    <property type="match status" value="1"/>
</dbReference>
<name>A0A316G0D8_9GAMM</name>
<evidence type="ECO:0000259" key="12">
    <source>
        <dbReference type="Pfam" id="PF07715"/>
    </source>
</evidence>
<feature type="domain" description="TonB-dependent receptor plug" evidence="12">
    <location>
        <begin position="49"/>
        <end position="154"/>
    </location>
</feature>
<feature type="domain" description="TonB-dependent receptor-like beta-barrel" evidence="11">
    <location>
        <begin position="252"/>
        <end position="608"/>
    </location>
</feature>
<evidence type="ECO:0000256" key="2">
    <source>
        <dbReference type="ARBA" id="ARBA00022448"/>
    </source>
</evidence>
<keyword evidence="14" id="KW-1185">Reference proteome</keyword>
<feature type="chain" id="PRO_5016430212" evidence="10">
    <location>
        <begin position="23"/>
        <end position="709"/>
    </location>
</feature>